<gene>
    <name evidence="2" type="ORF">A8990_1235</name>
</gene>
<dbReference type="SUPFAM" id="SSF53955">
    <property type="entry name" value="Lysozyme-like"/>
    <property type="match status" value="1"/>
</dbReference>
<evidence type="ECO:0000313" key="2">
    <source>
        <dbReference type="EMBL" id="REE78877.1"/>
    </source>
</evidence>
<dbReference type="AlphaFoldDB" id="A0A3D9RJC4"/>
<sequence>MKKRRNKFRRRVVLILCIALLTLLFVRSEWMSHWLYPVKYREDIVISANNYKLEPHLVAAIIRVETNYKTGVVSKKGAIGVMQLMPDTAKWIIERGGFTNVTLESISNRADVGIEIGAWYLNSLYNQFDGNMYTTIAAYNAGPGTVNRWLKGGTWDGQLDTIDQVPYGETRHYIQRVIYYYNKYKDLYPDLLVDTGAE</sequence>
<dbReference type="InterPro" id="IPR023346">
    <property type="entry name" value="Lysozyme-like_dom_sf"/>
</dbReference>
<feature type="domain" description="Transglycosylase SLT" evidence="1">
    <location>
        <begin position="48"/>
        <end position="152"/>
    </location>
</feature>
<accession>A0A3D9RJC4</accession>
<organism evidence="2 3">
    <name type="scientific">Paenibacillus taihuensis</name>
    <dbReference type="NCBI Taxonomy" id="1156355"/>
    <lineage>
        <taxon>Bacteria</taxon>
        <taxon>Bacillati</taxon>
        <taxon>Bacillota</taxon>
        <taxon>Bacilli</taxon>
        <taxon>Bacillales</taxon>
        <taxon>Paenibacillaceae</taxon>
        <taxon>Paenibacillus</taxon>
    </lineage>
</organism>
<dbReference type="Pfam" id="PF01464">
    <property type="entry name" value="SLT"/>
    <property type="match status" value="1"/>
</dbReference>
<dbReference type="PANTHER" id="PTHR37423:SF2">
    <property type="entry name" value="MEMBRANE-BOUND LYTIC MUREIN TRANSGLYCOSYLASE C"/>
    <property type="match status" value="1"/>
</dbReference>
<reference evidence="2 3" key="1">
    <citation type="submission" date="2018-08" db="EMBL/GenBank/DDBJ databases">
        <title>Genomic Encyclopedia of Type Strains, Phase III (KMG-III): the genomes of soil and plant-associated and newly described type strains.</title>
        <authorList>
            <person name="Whitman W."/>
        </authorList>
    </citation>
    <scope>NUCLEOTIDE SEQUENCE [LARGE SCALE GENOMIC DNA]</scope>
    <source>
        <strain evidence="2 3">CGMCC 1.10966</strain>
    </source>
</reference>
<name>A0A3D9RJC4_9BACL</name>
<keyword evidence="3" id="KW-1185">Reference proteome</keyword>
<dbReference type="InterPro" id="IPR008258">
    <property type="entry name" value="Transglycosylase_SLT_dom_1"/>
</dbReference>
<dbReference type="OrthoDB" id="9815002at2"/>
<evidence type="ECO:0000313" key="3">
    <source>
        <dbReference type="Proteomes" id="UP000256304"/>
    </source>
</evidence>
<dbReference type="RefSeq" id="WP_116190517.1">
    <property type="nucleotide sequence ID" value="NZ_QTTN01000023.1"/>
</dbReference>
<evidence type="ECO:0000259" key="1">
    <source>
        <dbReference type="Pfam" id="PF01464"/>
    </source>
</evidence>
<dbReference type="PANTHER" id="PTHR37423">
    <property type="entry name" value="SOLUBLE LYTIC MUREIN TRANSGLYCOSYLASE-RELATED"/>
    <property type="match status" value="1"/>
</dbReference>
<dbReference type="Proteomes" id="UP000256304">
    <property type="component" value="Unassembled WGS sequence"/>
</dbReference>
<comment type="caution">
    <text evidence="2">The sequence shown here is derived from an EMBL/GenBank/DDBJ whole genome shotgun (WGS) entry which is preliminary data.</text>
</comment>
<protein>
    <submittedName>
        <fullName evidence="2">Soluble lytic murein transglycosylase</fullName>
    </submittedName>
</protein>
<dbReference type="EMBL" id="QTTN01000023">
    <property type="protein sequence ID" value="REE78877.1"/>
    <property type="molecule type" value="Genomic_DNA"/>
</dbReference>
<proteinExistence type="predicted"/>
<dbReference type="Gene3D" id="1.10.530.10">
    <property type="match status" value="1"/>
</dbReference>
<dbReference type="CDD" id="cd16896">
    <property type="entry name" value="LT_Slt70-like"/>
    <property type="match status" value="1"/>
</dbReference>